<evidence type="ECO:0000313" key="3">
    <source>
        <dbReference type="Proteomes" id="UP000320674"/>
    </source>
</evidence>
<keyword evidence="1" id="KW-0472">Membrane</keyword>
<comment type="caution">
    <text evidence="2">The sequence shown here is derived from an EMBL/GenBank/DDBJ whole genome shotgun (WGS) entry which is preliminary data.</text>
</comment>
<proteinExistence type="predicted"/>
<organism evidence="2 3">
    <name type="scientific">Microcystis viridis Mv_BB_P_19951000_S68D</name>
    <dbReference type="NCBI Taxonomy" id="2486270"/>
    <lineage>
        <taxon>Bacteria</taxon>
        <taxon>Bacillati</taxon>
        <taxon>Cyanobacteriota</taxon>
        <taxon>Cyanophyceae</taxon>
        <taxon>Oscillatoriophycideae</taxon>
        <taxon>Chroococcales</taxon>
        <taxon>Microcystaceae</taxon>
        <taxon>Microcystis</taxon>
    </lineage>
</organism>
<evidence type="ECO:0000313" key="2">
    <source>
        <dbReference type="EMBL" id="TRU74900.1"/>
    </source>
</evidence>
<protein>
    <submittedName>
        <fullName evidence="2">Uncharacterized protein</fullName>
    </submittedName>
</protein>
<evidence type="ECO:0000256" key="1">
    <source>
        <dbReference type="SAM" id="Phobius"/>
    </source>
</evidence>
<dbReference type="Proteomes" id="UP000320674">
    <property type="component" value="Unassembled WGS sequence"/>
</dbReference>
<feature type="transmembrane region" description="Helical" evidence="1">
    <location>
        <begin position="6"/>
        <end position="25"/>
    </location>
</feature>
<dbReference type="AlphaFoldDB" id="A0A552HUJ5"/>
<accession>A0A552HUJ5</accession>
<gene>
    <name evidence="2" type="ORF">EWV77_09575</name>
</gene>
<dbReference type="EMBL" id="SFAZ01000140">
    <property type="protein sequence ID" value="TRU74900.1"/>
    <property type="molecule type" value="Genomic_DNA"/>
</dbReference>
<keyword evidence="1" id="KW-1133">Transmembrane helix</keyword>
<reference evidence="2 3" key="1">
    <citation type="submission" date="2019-01" db="EMBL/GenBank/DDBJ databases">
        <title>Coherence of Microcystis species and biogeography revealed through population genomics.</title>
        <authorList>
            <person name="Perez-Carrascal O.M."/>
            <person name="Terrat Y."/>
            <person name="Giani A."/>
            <person name="Fortin N."/>
            <person name="Tromas N."/>
            <person name="Shapiro B.J."/>
        </authorList>
    </citation>
    <scope>NUCLEOTIDE SEQUENCE [LARGE SCALE GENOMIC DNA]</scope>
    <source>
        <strain evidence="2">Mv_BB_P_19951000_S68D</strain>
    </source>
</reference>
<sequence>MLYLWILCNFMPIFFIFALSKINYARTPNAILTGKLTEKDLPLTKFQYPTVSFDTLLERAQKIYPQGILIAIDDLDKQNPSVVSFYAFKLH</sequence>
<keyword evidence="1" id="KW-0812">Transmembrane</keyword>
<name>A0A552HUJ5_MICVR</name>